<reference evidence="2 3" key="1">
    <citation type="submission" date="2023-03" db="EMBL/GenBank/DDBJ databases">
        <title>High recombination rates correlate with genetic variation in Cardiocondyla obscurior ants.</title>
        <authorList>
            <person name="Errbii M."/>
        </authorList>
    </citation>
    <scope>NUCLEOTIDE SEQUENCE [LARGE SCALE GENOMIC DNA]</scope>
    <source>
        <strain evidence="2">Alpha-2009</strain>
        <tissue evidence="2">Whole body</tissue>
    </source>
</reference>
<keyword evidence="1" id="KW-0812">Transmembrane</keyword>
<keyword evidence="1" id="KW-0472">Membrane</keyword>
<keyword evidence="1" id="KW-1133">Transmembrane helix</keyword>
<proteinExistence type="predicted"/>
<accession>A0AAW2H3I0</accession>
<dbReference type="Proteomes" id="UP001430953">
    <property type="component" value="Unassembled WGS sequence"/>
</dbReference>
<comment type="caution">
    <text evidence="2">The sequence shown here is derived from an EMBL/GenBank/DDBJ whole genome shotgun (WGS) entry which is preliminary data.</text>
</comment>
<feature type="transmembrane region" description="Helical" evidence="1">
    <location>
        <begin position="99"/>
        <end position="117"/>
    </location>
</feature>
<dbReference type="AlphaFoldDB" id="A0AAW2H3I0"/>
<dbReference type="EMBL" id="JADYXP020000001">
    <property type="protein sequence ID" value="KAL0133948.1"/>
    <property type="molecule type" value="Genomic_DNA"/>
</dbReference>
<name>A0AAW2H3I0_9HYME</name>
<organism evidence="2 3">
    <name type="scientific">Cardiocondyla obscurior</name>
    <dbReference type="NCBI Taxonomy" id="286306"/>
    <lineage>
        <taxon>Eukaryota</taxon>
        <taxon>Metazoa</taxon>
        <taxon>Ecdysozoa</taxon>
        <taxon>Arthropoda</taxon>
        <taxon>Hexapoda</taxon>
        <taxon>Insecta</taxon>
        <taxon>Pterygota</taxon>
        <taxon>Neoptera</taxon>
        <taxon>Endopterygota</taxon>
        <taxon>Hymenoptera</taxon>
        <taxon>Apocrita</taxon>
        <taxon>Aculeata</taxon>
        <taxon>Formicoidea</taxon>
        <taxon>Formicidae</taxon>
        <taxon>Myrmicinae</taxon>
        <taxon>Cardiocondyla</taxon>
    </lineage>
</organism>
<keyword evidence="3" id="KW-1185">Reference proteome</keyword>
<evidence type="ECO:0000256" key="1">
    <source>
        <dbReference type="SAM" id="Phobius"/>
    </source>
</evidence>
<protein>
    <submittedName>
        <fullName evidence="2">Uncharacterized protein</fullName>
    </submittedName>
</protein>
<sequence length="118" mass="13064">MPTMSSTRLLKKFPSRCGLSYSSTYRANAVPTTTSSIAGFSTRSRVASVFLIFEYAEEEISFCALRDIKCDTERRWHLTQMEDPAASEKSLVSFSDSSVLFFFFFFFFAGATAAGAAG</sequence>
<evidence type="ECO:0000313" key="3">
    <source>
        <dbReference type="Proteomes" id="UP001430953"/>
    </source>
</evidence>
<evidence type="ECO:0000313" key="2">
    <source>
        <dbReference type="EMBL" id="KAL0133948.1"/>
    </source>
</evidence>
<gene>
    <name evidence="2" type="ORF">PUN28_001109</name>
</gene>